<dbReference type="EMBL" id="FNBU01000002">
    <property type="protein sequence ID" value="SDF10805.1"/>
    <property type="molecule type" value="Genomic_DNA"/>
</dbReference>
<dbReference type="PIRSF" id="PIRSF017617">
    <property type="entry name" value="Thr_aldolase"/>
    <property type="match status" value="1"/>
</dbReference>
<evidence type="ECO:0000256" key="5">
    <source>
        <dbReference type="PIRSR" id="PIRSR017617-1"/>
    </source>
</evidence>
<dbReference type="GO" id="GO:0005829">
    <property type="term" value="C:cytosol"/>
    <property type="evidence" value="ECO:0007669"/>
    <property type="project" value="TreeGrafter"/>
</dbReference>
<evidence type="ECO:0000256" key="1">
    <source>
        <dbReference type="ARBA" id="ARBA00001933"/>
    </source>
</evidence>
<evidence type="ECO:0000313" key="7">
    <source>
        <dbReference type="EMBL" id="SDF10805.1"/>
    </source>
</evidence>
<dbReference type="RefSeq" id="WP_093687732.1">
    <property type="nucleotide sequence ID" value="NZ_FNBU01000002.1"/>
</dbReference>
<feature type="domain" description="Aromatic amino acid beta-eliminating lyase/threonine aldolase" evidence="6">
    <location>
        <begin position="5"/>
        <end position="288"/>
    </location>
</feature>
<dbReference type="PANTHER" id="PTHR48097">
    <property type="entry name" value="L-THREONINE ALDOLASE-RELATED"/>
    <property type="match status" value="1"/>
</dbReference>
<dbReference type="InterPro" id="IPR015422">
    <property type="entry name" value="PyrdxlP-dep_Trfase_small"/>
</dbReference>
<dbReference type="FunFam" id="3.90.1150.10:FF:000041">
    <property type="entry name" value="Low-specificity L-threonine aldolase"/>
    <property type="match status" value="1"/>
</dbReference>
<comment type="cofactor">
    <cofactor evidence="1">
        <name>pyridoxal 5'-phosphate</name>
        <dbReference type="ChEBI" id="CHEBI:597326"/>
    </cofactor>
</comment>
<dbReference type="InterPro" id="IPR015421">
    <property type="entry name" value="PyrdxlP-dep_Trfase_major"/>
</dbReference>
<feature type="modified residue" description="N6-(pyridoxal phosphate)lysine" evidence="5">
    <location>
        <position position="202"/>
    </location>
</feature>
<evidence type="ECO:0000256" key="3">
    <source>
        <dbReference type="ARBA" id="ARBA00022898"/>
    </source>
</evidence>
<accession>A0A1G7IDV6</accession>
<reference evidence="8" key="1">
    <citation type="submission" date="2016-10" db="EMBL/GenBank/DDBJ databases">
        <authorList>
            <person name="Varghese N."/>
            <person name="Submissions S."/>
        </authorList>
    </citation>
    <scope>NUCLEOTIDE SEQUENCE [LARGE SCALE GENOMIC DNA]</scope>
    <source>
        <strain evidence="8">DSM 23256</strain>
    </source>
</reference>
<dbReference type="Gene3D" id="3.90.1150.10">
    <property type="entry name" value="Aspartate Aminotransferase, domain 1"/>
    <property type="match status" value="1"/>
</dbReference>
<evidence type="ECO:0000313" key="8">
    <source>
        <dbReference type="Proteomes" id="UP000243333"/>
    </source>
</evidence>
<keyword evidence="4" id="KW-0456">Lyase</keyword>
<evidence type="ECO:0000256" key="4">
    <source>
        <dbReference type="ARBA" id="ARBA00023239"/>
    </source>
</evidence>
<sequence>MRIVDLRSDTVTLPTPEMRRAMYEAEVGDDVYREDPTINRLEELAAHMTGKEAGLFVTSGTMGNQVAAMVHTQKSDEIICEAESHIYYYEVGGLACLSGAQPRPIAAKHGILTPELIRGAIRNPSDVHVPRTGLICLENTHNRAGGTVYPLEVLAAVKALAGKHGIPVHMDGARIFNAAVALKKDVREIAQHADTVQLCLSKGLGAPVGSLLVGPQELIERARRYRKMLGGGLRQAGILAAAGIVALETMVDRLAEDHQHARMLGEAMAEMGLAIDLETVQTNIVIFDVSPIGVTANEFVANLRERGIKVNAFGEYKIRMVTHFGVTREDVWHTIDTLAKLVKGE</sequence>
<dbReference type="Gene3D" id="3.40.640.10">
    <property type="entry name" value="Type I PLP-dependent aspartate aminotransferase-like (Major domain)"/>
    <property type="match status" value="1"/>
</dbReference>
<proteinExistence type="inferred from homology"/>
<evidence type="ECO:0000259" key="6">
    <source>
        <dbReference type="Pfam" id="PF01212"/>
    </source>
</evidence>
<dbReference type="Proteomes" id="UP000243333">
    <property type="component" value="Unassembled WGS sequence"/>
</dbReference>
<dbReference type="InterPro" id="IPR023603">
    <property type="entry name" value="Low_specificity_L-TA-like"/>
</dbReference>
<gene>
    <name evidence="7" type="ORF">SAMN05660235_00478</name>
</gene>
<dbReference type="NCBIfam" id="NF007825">
    <property type="entry name" value="PRK10534.1"/>
    <property type="match status" value="1"/>
</dbReference>
<dbReference type="GO" id="GO:0006545">
    <property type="term" value="P:glycine biosynthetic process"/>
    <property type="evidence" value="ECO:0007669"/>
    <property type="project" value="TreeGrafter"/>
</dbReference>
<dbReference type="PANTHER" id="PTHR48097:SF9">
    <property type="entry name" value="L-THREONINE ALDOLASE"/>
    <property type="match status" value="1"/>
</dbReference>
<dbReference type="Pfam" id="PF01212">
    <property type="entry name" value="Beta_elim_lyase"/>
    <property type="match status" value="1"/>
</dbReference>
<organism evidence="7 8">
    <name type="scientific">Sporolituus thermophilus DSM 23256</name>
    <dbReference type="NCBI Taxonomy" id="1123285"/>
    <lineage>
        <taxon>Bacteria</taxon>
        <taxon>Bacillati</taxon>
        <taxon>Bacillota</taxon>
        <taxon>Negativicutes</taxon>
        <taxon>Selenomonadales</taxon>
        <taxon>Sporomusaceae</taxon>
        <taxon>Sporolituus</taxon>
    </lineage>
</organism>
<dbReference type="CDD" id="cd06502">
    <property type="entry name" value="TA_like"/>
    <property type="match status" value="1"/>
</dbReference>
<comment type="similarity">
    <text evidence="2">Belongs to the threonine aldolase family.</text>
</comment>
<keyword evidence="3" id="KW-0663">Pyridoxal phosphate</keyword>
<dbReference type="STRING" id="1123285.SAMN05660235_00478"/>
<evidence type="ECO:0000256" key="2">
    <source>
        <dbReference type="ARBA" id="ARBA00006966"/>
    </source>
</evidence>
<dbReference type="InterPro" id="IPR015424">
    <property type="entry name" value="PyrdxlP-dep_Trfase"/>
</dbReference>
<dbReference type="InterPro" id="IPR001597">
    <property type="entry name" value="ArAA_b-elim_lyase/Thr_aldolase"/>
</dbReference>
<dbReference type="NCBIfam" id="NF041359">
    <property type="entry name" value="GntG_guanitoxin"/>
    <property type="match status" value="1"/>
</dbReference>
<dbReference type="GO" id="GO:0006567">
    <property type="term" value="P:L-threonine catabolic process"/>
    <property type="evidence" value="ECO:0007669"/>
    <property type="project" value="TreeGrafter"/>
</dbReference>
<keyword evidence="8" id="KW-1185">Reference proteome</keyword>
<dbReference type="OrthoDB" id="9774495at2"/>
<dbReference type="AlphaFoldDB" id="A0A1G7IDV6"/>
<name>A0A1G7IDV6_9FIRM</name>
<dbReference type="FunFam" id="3.40.640.10:FF:000030">
    <property type="entry name" value="Low-specificity L-threonine aldolase"/>
    <property type="match status" value="1"/>
</dbReference>
<dbReference type="SUPFAM" id="SSF53383">
    <property type="entry name" value="PLP-dependent transferases"/>
    <property type="match status" value="1"/>
</dbReference>
<protein>
    <submittedName>
        <fullName evidence="7">L-threonine aldolase</fullName>
    </submittedName>
</protein>
<dbReference type="GO" id="GO:0008732">
    <property type="term" value="F:L-allo-threonine aldolase activity"/>
    <property type="evidence" value="ECO:0007669"/>
    <property type="project" value="TreeGrafter"/>
</dbReference>